<comment type="catalytic activity">
    <reaction evidence="4 6">
        <text>L-kynurenine + H2O = anthranilate + L-alanine + H(+)</text>
        <dbReference type="Rhea" id="RHEA:16813"/>
        <dbReference type="ChEBI" id="CHEBI:15377"/>
        <dbReference type="ChEBI" id="CHEBI:15378"/>
        <dbReference type="ChEBI" id="CHEBI:16567"/>
        <dbReference type="ChEBI" id="CHEBI:57959"/>
        <dbReference type="ChEBI" id="CHEBI:57972"/>
        <dbReference type="EC" id="3.7.1.3"/>
    </reaction>
</comment>
<name>A0ABQ3BNH2_9FLAO</name>
<evidence type="ECO:0000256" key="6">
    <source>
        <dbReference type="PIRNR" id="PIRNR038800"/>
    </source>
</evidence>
<dbReference type="PANTHER" id="PTHR14084:SF0">
    <property type="entry name" value="KYNURENINASE"/>
    <property type="match status" value="1"/>
</dbReference>
<dbReference type="Pfam" id="PF22580">
    <property type="entry name" value="KYNU_C"/>
    <property type="match status" value="1"/>
</dbReference>
<feature type="binding site" evidence="4">
    <location>
        <position position="222"/>
    </location>
    <ligand>
        <name>pyridoxal 5'-phosphate</name>
        <dbReference type="ChEBI" id="CHEBI:597326"/>
    </ligand>
</feature>
<evidence type="ECO:0000256" key="5">
    <source>
        <dbReference type="NCBIfam" id="TIGR01814"/>
    </source>
</evidence>
<feature type="binding site" evidence="4">
    <location>
        <position position="225"/>
    </location>
    <ligand>
        <name>pyridoxal 5'-phosphate</name>
        <dbReference type="ChEBI" id="CHEBI:597326"/>
    </ligand>
</feature>
<dbReference type="InterPro" id="IPR010111">
    <property type="entry name" value="Kynureninase"/>
</dbReference>
<comment type="cofactor">
    <cofactor evidence="4 6">
        <name>pyridoxal 5'-phosphate</name>
        <dbReference type="ChEBI" id="CHEBI:597326"/>
    </cofactor>
</comment>
<keyword evidence="3 4" id="KW-0663">Pyridoxal phosphate</keyword>
<keyword evidence="1 4" id="KW-0662">Pyridine nucleotide biosynthesis</keyword>
<feature type="binding site" evidence="4">
    <location>
        <position position="247"/>
    </location>
    <ligand>
        <name>pyridoxal 5'-phosphate</name>
        <dbReference type="ChEBI" id="CHEBI:597326"/>
    </ligand>
</feature>
<dbReference type="HAMAP" id="MF_01970">
    <property type="entry name" value="Kynureninase"/>
    <property type="match status" value="1"/>
</dbReference>
<evidence type="ECO:0000313" key="7">
    <source>
        <dbReference type="EMBL" id="GGZ47246.1"/>
    </source>
</evidence>
<dbReference type="GeneID" id="94368250"/>
<gene>
    <name evidence="4 7" type="primary">kynU</name>
    <name evidence="7" type="ORF">GCM10008088_05980</name>
</gene>
<feature type="binding site" evidence="4">
    <location>
        <position position="306"/>
    </location>
    <ligand>
        <name>pyridoxal 5'-phosphate</name>
        <dbReference type="ChEBI" id="CHEBI:597326"/>
    </ligand>
</feature>
<dbReference type="InterPro" id="IPR015421">
    <property type="entry name" value="PyrdxlP-dep_Trfase_major"/>
</dbReference>
<comment type="pathway">
    <text evidence="4 6">Cofactor biosynthesis; NAD(+) biosynthesis; quinolinate from L-kynurenine: step 2/3.</text>
</comment>
<accession>A0ABQ3BNH2</accession>
<feature type="binding site" evidence="4">
    <location>
        <position position="278"/>
    </location>
    <ligand>
        <name>pyridoxal 5'-phosphate</name>
        <dbReference type="ChEBI" id="CHEBI:597326"/>
    </ligand>
</feature>
<evidence type="ECO:0000256" key="4">
    <source>
        <dbReference type="HAMAP-Rule" id="MF_01970"/>
    </source>
</evidence>
<dbReference type="Proteomes" id="UP000615593">
    <property type="component" value="Unassembled WGS sequence"/>
</dbReference>
<comment type="catalytic activity">
    <reaction evidence="6">
        <text>3-hydroxy-L-kynurenine + H2O = 3-hydroxyanthranilate + L-alanine + H(+)</text>
        <dbReference type="Rhea" id="RHEA:25143"/>
        <dbReference type="ChEBI" id="CHEBI:15377"/>
        <dbReference type="ChEBI" id="CHEBI:15378"/>
        <dbReference type="ChEBI" id="CHEBI:36559"/>
        <dbReference type="ChEBI" id="CHEBI:57972"/>
        <dbReference type="ChEBI" id="CHEBI:58125"/>
        <dbReference type="EC" id="3.7.1.3"/>
    </reaction>
</comment>
<evidence type="ECO:0000256" key="3">
    <source>
        <dbReference type="ARBA" id="ARBA00022898"/>
    </source>
</evidence>
<protein>
    <recommendedName>
        <fullName evidence="4 5">Kynureninase</fullName>
        <ecNumber evidence="4 5">3.7.1.3</ecNumber>
    </recommendedName>
    <alternativeName>
        <fullName evidence="4">L-kynurenine hydrolase</fullName>
    </alternativeName>
</protein>
<proteinExistence type="inferred from homology"/>
<dbReference type="NCBIfam" id="TIGR01814">
    <property type="entry name" value="kynureninase"/>
    <property type="match status" value="1"/>
</dbReference>
<dbReference type="SUPFAM" id="SSF53383">
    <property type="entry name" value="PLP-dependent transferases"/>
    <property type="match status" value="1"/>
</dbReference>
<dbReference type="RefSeq" id="WP_027886200.1">
    <property type="nucleotide sequence ID" value="NZ_BMWY01000001.1"/>
</dbReference>
<evidence type="ECO:0000313" key="8">
    <source>
        <dbReference type="Proteomes" id="UP000615593"/>
    </source>
</evidence>
<feature type="modified residue" description="N6-(pyridoxal phosphate)lysine" evidence="4">
    <location>
        <position position="248"/>
    </location>
</feature>
<organism evidence="7 8">
    <name type="scientific">Mesonia mobilis</name>
    <dbReference type="NCBI Taxonomy" id="369791"/>
    <lineage>
        <taxon>Bacteria</taxon>
        <taxon>Pseudomonadati</taxon>
        <taxon>Bacteroidota</taxon>
        <taxon>Flavobacteriia</taxon>
        <taxon>Flavobacteriales</taxon>
        <taxon>Flavobacteriaceae</taxon>
        <taxon>Mesonia</taxon>
    </lineage>
</organism>
<feature type="binding site" evidence="4">
    <location>
        <position position="109"/>
    </location>
    <ligand>
        <name>pyridoxal 5'-phosphate</name>
        <dbReference type="ChEBI" id="CHEBI:597326"/>
    </ligand>
</feature>
<comment type="pathway">
    <text evidence="4 6">Amino-acid degradation; L-kynurenine degradation; L-alanine and anthranilate from L-kynurenine: step 1/1.</text>
</comment>
<reference evidence="8" key="1">
    <citation type="journal article" date="2019" name="Int. J. Syst. Evol. Microbiol.">
        <title>The Global Catalogue of Microorganisms (GCM) 10K type strain sequencing project: providing services to taxonomists for standard genome sequencing and annotation.</title>
        <authorList>
            <consortium name="The Broad Institute Genomics Platform"/>
            <consortium name="The Broad Institute Genome Sequencing Center for Infectious Disease"/>
            <person name="Wu L."/>
            <person name="Ma J."/>
        </authorList>
    </citation>
    <scope>NUCLEOTIDE SEQUENCE [LARGE SCALE GENOMIC DNA]</scope>
    <source>
        <strain evidence="8">KCTC 12708</strain>
    </source>
</reference>
<keyword evidence="8" id="KW-1185">Reference proteome</keyword>
<dbReference type="Gene3D" id="3.40.640.10">
    <property type="entry name" value="Type I PLP-dependent aspartate aminotransferase-like (Major domain)"/>
    <property type="match status" value="1"/>
</dbReference>
<dbReference type="InterPro" id="IPR015424">
    <property type="entry name" value="PyrdxlP-dep_Trfase"/>
</dbReference>
<dbReference type="EC" id="3.7.1.3" evidence="4 5"/>
<feature type="binding site" evidence="4">
    <location>
        <begin position="137"/>
        <end position="140"/>
    </location>
    <ligand>
        <name>pyridoxal 5'-phosphate</name>
        <dbReference type="ChEBI" id="CHEBI:597326"/>
    </ligand>
</feature>
<comment type="caution">
    <text evidence="4">Lacks conserved residue(s) required for the propagation of feature annotation.</text>
</comment>
<comment type="subunit">
    <text evidence="4 6">Homodimer.</text>
</comment>
<sequence length="423" mass="48345">MQTTQHKNTLEFAKEQDQNDPLRRFRSQFHIPKDKNGEEQVYLCGNSLGLQPKLTLEYIQQELEDWSNLGVEGHTEAKNPWMPYHEFLTEKMAKIVGAKPSEVVMMNTLSVNLHLMMISFYQPTSERFKIIIESDAFPSDKYAVESQLKFHGHDPKDSLILWEPREGEELCHFEDLEKIMETEGDQVALLLIGSTNYYTGQSFPLKKITELGHRHGAKVGFDLAHGAGNIQPNLHETGPDFAVWCSYKYLNSGPGSVGGCFVHERHANNKELKRFTGWWGHNKQTRFNMRHEFDPIPGAEGWQLSNPPILSLAAIRASLAIFDEAGFENIRAKSVKITNYLEYLLKEIEGDQIEIITPQNPEERGCQLSIKVKNANKVLFDKLMAVGVISDWREPNVIRVAPAPLYNSFEDVYKMVERLKALL</sequence>
<comment type="similarity">
    <text evidence="4 6">Belongs to the kynureninase family.</text>
</comment>
<comment type="function">
    <text evidence="4 6">Catalyzes the cleavage of L-kynurenine (L-Kyn) and L-3-hydroxykynurenine (L-3OHKyn) into anthranilic acid (AA) and 3-hydroxyanthranilic acid (3-OHAA), respectively.</text>
</comment>
<dbReference type="PANTHER" id="PTHR14084">
    <property type="entry name" value="KYNURENINASE"/>
    <property type="match status" value="1"/>
</dbReference>
<dbReference type="Gene3D" id="3.90.1150.10">
    <property type="entry name" value="Aspartate Aminotransferase, domain 1"/>
    <property type="match status" value="1"/>
</dbReference>
<evidence type="ECO:0000256" key="1">
    <source>
        <dbReference type="ARBA" id="ARBA00022642"/>
    </source>
</evidence>
<evidence type="ECO:0000256" key="2">
    <source>
        <dbReference type="ARBA" id="ARBA00022801"/>
    </source>
</evidence>
<dbReference type="PIRSF" id="PIRSF038800">
    <property type="entry name" value="KYNU"/>
    <property type="match status" value="1"/>
</dbReference>
<dbReference type="EMBL" id="BMWY01000001">
    <property type="protein sequence ID" value="GGZ47246.1"/>
    <property type="molecule type" value="Genomic_DNA"/>
</dbReference>
<comment type="caution">
    <text evidence="7">The sequence shown here is derived from an EMBL/GenBank/DDBJ whole genome shotgun (WGS) entry which is preliminary data.</text>
</comment>
<dbReference type="InterPro" id="IPR015422">
    <property type="entry name" value="PyrdxlP-dep_Trfase_small"/>
</dbReference>
<feature type="binding site" evidence="4">
    <location>
        <position position="110"/>
    </location>
    <ligand>
        <name>pyridoxal 5'-phosphate</name>
        <dbReference type="ChEBI" id="CHEBI:597326"/>
    </ligand>
</feature>
<keyword evidence="2 4" id="KW-0378">Hydrolase</keyword>